<evidence type="ECO:0000313" key="2">
    <source>
        <dbReference type="EMBL" id="PQJ12005.1"/>
    </source>
</evidence>
<dbReference type="EMBL" id="PPSL01000002">
    <property type="protein sequence ID" value="PQJ12005.1"/>
    <property type="molecule type" value="Genomic_DNA"/>
</dbReference>
<dbReference type="PANTHER" id="PTHR43031:SF1">
    <property type="entry name" value="PYRIDINE NUCLEOTIDE-DISULPHIDE OXIDOREDUCTASE"/>
    <property type="match status" value="1"/>
</dbReference>
<gene>
    <name evidence="2" type="ORF">CJD36_009455</name>
</gene>
<dbReference type="Proteomes" id="UP000239872">
    <property type="component" value="Unassembled WGS sequence"/>
</dbReference>
<keyword evidence="3" id="KW-1185">Reference proteome</keyword>
<dbReference type="Pfam" id="PF00581">
    <property type="entry name" value="Rhodanese"/>
    <property type="match status" value="1"/>
</dbReference>
<dbReference type="RefSeq" id="WP_105038884.1">
    <property type="nucleotide sequence ID" value="NZ_PPSL01000002.1"/>
</dbReference>
<protein>
    <submittedName>
        <fullName evidence="2">Rhodanese-like domain-containing protein</fullName>
    </submittedName>
</protein>
<feature type="domain" description="Rhodanese" evidence="1">
    <location>
        <begin position="9"/>
        <end position="92"/>
    </location>
</feature>
<evidence type="ECO:0000313" key="3">
    <source>
        <dbReference type="Proteomes" id="UP000239872"/>
    </source>
</evidence>
<organism evidence="2 3">
    <name type="scientific">Flavipsychrobacter stenotrophus</name>
    <dbReference type="NCBI Taxonomy" id="2077091"/>
    <lineage>
        <taxon>Bacteria</taxon>
        <taxon>Pseudomonadati</taxon>
        <taxon>Bacteroidota</taxon>
        <taxon>Chitinophagia</taxon>
        <taxon>Chitinophagales</taxon>
        <taxon>Chitinophagaceae</taxon>
        <taxon>Flavipsychrobacter</taxon>
    </lineage>
</organism>
<evidence type="ECO:0000259" key="1">
    <source>
        <dbReference type="PROSITE" id="PS50206"/>
    </source>
</evidence>
<dbReference type="SUPFAM" id="SSF52821">
    <property type="entry name" value="Rhodanese/Cell cycle control phosphatase"/>
    <property type="match status" value="1"/>
</dbReference>
<dbReference type="InterPro" id="IPR001763">
    <property type="entry name" value="Rhodanese-like_dom"/>
</dbReference>
<dbReference type="Gene3D" id="3.40.250.10">
    <property type="entry name" value="Rhodanese-like domain"/>
    <property type="match status" value="1"/>
</dbReference>
<dbReference type="OrthoDB" id="9808735at2"/>
<dbReference type="PROSITE" id="PS50206">
    <property type="entry name" value="RHODANESE_3"/>
    <property type="match status" value="1"/>
</dbReference>
<sequence>MNTISELLKSGNSVIVDVRTREEFMGGHVAGSINIPVSELQDHVEELKSDKHIILCCASGARSTRATRFLKDNGVGCTNGGSWLDANYHTNN</sequence>
<proteinExistence type="predicted"/>
<comment type="caution">
    <text evidence="2">The sequence shown here is derived from an EMBL/GenBank/DDBJ whole genome shotgun (WGS) entry which is preliminary data.</text>
</comment>
<name>A0A2S7SZL0_9BACT</name>
<dbReference type="AlphaFoldDB" id="A0A2S7SZL0"/>
<dbReference type="PANTHER" id="PTHR43031">
    <property type="entry name" value="FAD-DEPENDENT OXIDOREDUCTASE"/>
    <property type="match status" value="1"/>
</dbReference>
<dbReference type="CDD" id="cd00158">
    <property type="entry name" value="RHOD"/>
    <property type="match status" value="1"/>
</dbReference>
<reference evidence="2 3" key="1">
    <citation type="submission" date="2018-01" db="EMBL/GenBank/DDBJ databases">
        <title>A novel member of the phylum Bacteroidetes isolated from glacier ice.</title>
        <authorList>
            <person name="Liu Q."/>
            <person name="Xin Y.-H."/>
        </authorList>
    </citation>
    <scope>NUCLEOTIDE SEQUENCE [LARGE SCALE GENOMIC DNA]</scope>
    <source>
        <strain evidence="2 3">RB1R16</strain>
    </source>
</reference>
<dbReference type="InterPro" id="IPR036873">
    <property type="entry name" value="Rhodanese-like_dom_sf"/>
</dbReference>
<accession>A0A2S7SZL0</accession>
<dbReference type="SMART" id="SM00450">
    <property type="entry name" value="RHOD"/>
    <property type="match status" value="1"/>
</dbReference>
<dbReference type="InterPro" id="IPR050229">
    <property type="entry name" value="GlpE_sulfurtransferase"/>
</dbReference>